<dbReference type="Pfam" id="PF13912">
    <property type="entry name" value="zf-C2H2_6"/>
    <property type="match status" value="1"/>
</dbReference>
<evidence type="ECO:0000256" key="10">
    <source>
        <dbReference type="SAM" id="MobiDB-lite"/>
    </source>
</evidence>
<feature type="region of interest" description="Disordered" evidence="10">
    <location>
        <begin position="442"/>
        <end position="475"/>
    </location>
</feature>
<feature type="compositionally biased region" description="Low complexity" evidence="10">
    <location>
        <begin position="442"/>
        <end position="457"/>
    </location>
</feature>
<dbReference type="Gene3D" id="3.30.160.60">
    <property type="entry name" value="Classic Zinc Finger"/>
    <property type="match status" value="7"/>
</dbReference>
<evidence type="ECO:0000256" key="6">
    <source>
        <dbReference type="ARBA" id="ARBA00022833"/>
    </source>
</evidence>
<sequence length="738" mass="77035">MQANHPSIPTQPLQAPLVAPNPANDPQNAFTWPFPAPLSDADLAQLMSNPASLALPAAQNTLPLATLDDWMLLAAAAASAGDWSAQLPPLPPLPPPPTTPQAPLDAPLPPPTTVAAAAPPPADDPSTLHLRFFGHWPLPAIDPNHQHQVNLPGLNDLNFQWAALPFAPTPTAVDPTGFPAPYGLPALPPLVPPSDGSTLLGTAPGVAPVPWPTLAGSTAPFPLDLAIPAPPPPTAPSLPTLDVPAHPCAGHVTRTTTTVRTAAAGATTLTTTTTTTVTVHPGAEACPQVSTVGSITAAPTTGTSDPTSSTTSEPPRKRRRRNSTTGSAPPPSSRRPARNTRARSEEPAGGTTTANAADTTVPCLWFTCTARFHDPALLVPHLTTAHTLPNHNRANTCKWGGTQCPTTGTAPFASTDDLVRHVLEAHVQALFRAAAAGARARSAAQQTPAAAAANEDPAGTDDEDDDGNTSGAPSTSDAPIDLHVCQWAACAAQFPTFADLTIHVSDTHVGTNRTQYVCEWRSCTRNGRPFTQRQKCMRHLQTHTGHKPVQCTTCDKRFSEYGVLVGHMRTHTGEKPFTCDIDGCDKQFAMVGALTIHRRTHTGARPFACKFDGCAKRFAESSNLTKHFRTHTRERPFRCPECTQAFLRPDHLSRHLKVHGIKPGEGAAGASAVHQRRSSSAGSTSPRNGASADAAARATAPGAPSPFVASLPAHSHGSGTGRRAHTAPSAGPGADAAL</sequence>
<dbReference type="PROSITE" id="PS00028">
    <property type="entry name" value="ZINC_FINGER_C2H2_1"/>
    <property type="match status" value="5"/>
</dbReference>
<evidence type="ECO:0000256" key="1">
    <source>
        <dbReference type="ARBA" id="ARBA00004123"/>
    </source>
</evidence>
<dbReference type="SMART" id="SM00355">
    <property type="entry name" value="ZnF_C2H2"/>
    <property type="match status" value="8"/>
</dbReference>
<evidence type="ECO:0000313" key="12">
    <source>
        <dbReference type="EMBL" id="KNE67401.1"/>
    </source>
</evidence>
<dbReference type="PANTHER" id="PTHR45718">
    <property type="entry name" value="TRANSCRIPTIONAL ACTIVATOR CUBITUS INTERRUPTUS"/>
    <property type="match status" value="1"/>
</dbReference>
<evidence type="ECO:0000259" key="11">
    <source>
        <dbReference type="PROSITE" id="PS50157"/>
    </source>
</evidence>
<dbReference type="AlphaFoldDB" id="A0A0L0SY23"/>
<dbReference type="SUPFAM" id="SSF57667">
    <property type="entry name" value="beta-beta-alpha zinc fingers"/>
    <property type="match status" value="4"/>
</dbReference>
<evidence type="ECO:0000256" key="7">
    <source>
        <dbReference type="ARBA" id="ARBA00023125"/>
    </source>
</evidence>
<keyword evidence="13" id="KW-1185">Reference proteome</keyword>
<keyword evidence="8" id="KW-0539">Nucleus</keyword>
<dbReference type="InterPro" id="IPR013087">
    <property type="entry name" value="Znf_C2H2_type"/>
</dbReference>
<feature type="domain" description="C2H2-type" evidence="11">
    <location>
        <begin position="577"/>
        <end position="606"/>
    </location>
</feature>
<dbReference type="STRING" id="578462.A0A0L0SY23"/>
<dbReference type="FunFam" id="3.30.160.60:FF:000100">
    <property type="entry name" value="Zinc finger 45-like"/>
    <property type="match status" value="1"/>
</dbReference>
<evidence type="ECO:0000256" key="9">
    <source>
        <dbReference type="PROSITE-ProRule" id="PRU00042"/>
    </source>
</evidence>
<feature type="compositionally biased region" description="Acidic residues" evidence="10">
    <location>
        <begin position="458"/>
        <end position="467"/>
    </location>
</feature>
<dbReference type="GO" id="GO:0008270">
    <property type="term" value="F:zinc ion binding"/>
    <property type="evidence" value="ECO:0007669"/>
    <property type="project" value="UniProtKB-KW"/>
</dbReference>
<keyword evidence="4" id="KW-0677">Repeat</keyword>
<dbReference type="PANTHER" id="PTHR45718:SF8">
    <property type="entry name" value="GLIS FAMILY ZINC FINGER 2"/>
    <property type="match status" value="1"/>
</dbReference>
<dbReference type="eggNOG" id="KOG1721">
    <property type="taxonomic scope" value="Eukaryota"/>
</dbReference>
<accession>A0A0L0SY23</accession>
<dbReference type="EMBL" id="GG745353">
    <property type="protein sequence ID" value="KNE67401.1"/>
    <property type="molecule type" value="Genomic_DNA"/>
</dbReference>
<comment type="subcellular location">
    <subcellularLocation>
        <location evidence="1">Nucleus</location>
    </subcellularLocation>
</comment>
<evidence type="ECO:0000256" key="4">
    <source>
        <dbReference type="ARBA" id="ARBA00022737"/>
    </source>
</evidence>
<feature type="domain" description="C2H2-type" evidence="11">
    <location>
        <begin position="521"/>
        <end position="548"/>
    </location>
</feature>
<protein>
    <recommendedName>
        <fullName evidence="11">C2H2-type domain-containing protein</fullName>
    </recommendedName>
</protein>
<evidence type="ECO:0000256" key="8">
    <source>
        <dbReference type="ARBA" id="ARBA00023242"/>
    </source>
</evidence>
<proteinExistence type="inferred from homology"/>
<reference evidence="13" key="2">
    <citation type="submission" date="2009-11" db="EMBL/GenBank/DDBJ databases">
        <title>The Genome Sequence of Allomyces macrogynus strain ATCC 38327.</title>
        <authorList>
            <consortium name="The Broad Institute Genome Sequencing Platform"/>
            <person name="Russ C."/>
            <person name="Cuomo C."/>
            <person name="Shea T."/>
            <person name="Young S.K."/>
            <person name="Zeng Q."/>
            <person name="Koehrsen M."/>
            <person name="Haas B."/>
            <person name="Borodovsky M."/>
            <person name="Guigo R."/>
            <person name="Alvarado L."/>
            <person name="Berlin A."/>
            <person name="Borenstein D."/>
            <person name="Chen Z."/>
            <person name="Engels R."/>
            <person name="Freedman E."/>
            <person name="Gellesch M."/>
            <person name="Goldberg J."/>
            <person name="Griggs A."/>
            <person name="Gujja S."/>
            <person name="Heiman D."/>
            <person name="Hepburn T."/>
            <person name="Howarth C."/>
            <person name="Jen D."/>
            <person name="Larson L."/>
            <person name="Lewis B."/>
            <person name="Mehta T."/>
            <person name="Park D."/>
            <person name="Pearson M."/>
            <person name="Roberts A."/>
            <person name="Saif S."/>
            <person name="Shenoy N."/>
            <person name="Sisk P."/>
            <person name="Stolte C."/>
            <person name="Sykes S."/>
            <person name="Walk T."/>
            <person name="White J."/>
            <person name="Yandava C."/>
            <person name="Burger G."/>
            <person name="Gray M.W."/>
            <person name="Holland P.W.H."/>
            <person name="King N."/>
            <person name="Lang F.B.F."/>
            <person name="Roger A.J."/>
            <person name="Ruiz-Trillo I."/>
            <person name="Lander E."/>
            <person name="Nusbaum C."/>
        </authorList>
    </citation>
    <scope>NUCLEOTIDE SEQUENCE [LARGE SCALE GENOMIC DNA]</scope>
    <source>
        <strain evidence="13">ATCC 38327</strain>
    </source>
</reference>
<feature type="compositionally biased region" description="Polar residues" evidence="10">
    <location>
        <begin position="1"/>
        <end position="13"/>
    </location>
</feature>
<dbReference type="InterPro" id="IPR043359">
    <property type="entry name" value="GLI-like"/>
</dbReference>
<feature type="compositionally biased region" description="Low complexity" evidence="10">
    <location>
        <begin position="686"/>
        <end position="706"/>
    </location>
</feature>
<keyword evidence="7" id="KW-0238">DNA-binding</keyword>
<evidence type="ECO:0000313" key="13">
    <source>
        <dbReference type="Proteomes" id="UP000054350"/>
    </source>
</evidence>
<feature type="compositionally biased region" description="Polar residues" evidence="10">
    <location>
        <begin position="288"/>
        <end position="298"/>
    </location>
</feature>
<evidence type="ECO:0000256" key="3">
    <source>
        <dbReference type="ARBA" id="ARBA00022723"/>
    </source>
</evidence>
<dbReference type="GO" id="GO:0000981">
    <property type="term" value="F:DNA-binding transcription factor activity, RNA polymerase II-specific"/>
    <property type="evidence" value="ECO:0007669"/>
    <property type="project" value="TreeGrafter"/>
</dbReference>
<feature type="region of interest" description="Disordered" evidence="10">
    <location>
        <begin position="661"/>
        <end position="738"/>
    </location>
</feature>
<dbReference type="OrthoDB" id="3437960at2759"/>
<keyword evidence="3" id="KW-0479">Metal-binding</keyword>
<dbReference type="FunFam" id="3.30.160.60:FF:000446">
    <property type="entry name" value="Zinc finger protein"/>
    <property type="match status" value="1"/>
</dbReference>
<dbReference type="Pfam" id="PF00096">
    <property type="entry name" value="zf-C2H2"/>
    <property type="match status" value="2"/>
</dbReference>
<evidence type="ECO:0000256" key="2">
    <source>
        <dbReference type="ARBA" id="ARBA00010831"/>
    </source>
</evidence>
<feature type="region of interest" description="Disordered" evidence="10">
    <location>
        <begin position="86"/>
        <end position="123"/>
    </location>
</feature>
<dbReference type="FunFam" id="3.30.160.60:FF:000125">
    <property type="entry name" value="Putative zinc finger protein 143"/>
    <property type="match status" value="2"/>
</dbReference>
<feature type="domain" description="C2H2-type" evidence="11">
    <location>
        <begin position="607"/>
        <end position="636"/>
    </location>
</feature>
<keyword evidence="5 9" id="KW-0863">Zinc-finger</keyword>
<organism evidence="12 13">
    <name type="scientific">Allomyces macrogynus (strain ATCC 38327)</name>
    <name type="common">Allomyces javanicus var. macrogynus</name>
    <dbReference type="NCBI Taxonomy" id="578462"/>
    <lineage>
        <taxon>Eukaryota</taxon>
        <taxon>Fungi</taxon>
        <taxon>Fungi incertae sedis</taxon>
        <taxon>Blastocladiomycota</taxon>
        <taxon>Blastocladiomycetes</taxon>
        <taxon>Blastocladiales</taxon>
        <taxon>Blastocladiaceae</taxon>
        <taxon>Allomyces</taxon>
    </lineage>
</organism>
<comment type="similarity">
    <text evidence="2">Belongs to the GLI C2H2-type zinc-finger protein family.</text>
</comment>
<dbReference type="GO" id="GO:0005634">
    <property type="term" value="C:nucleus"/>
    <property type="evidence" value="ECO:0007669"/>
    <property type="project" value="UniProtKB-SubCell"/>
</dbReference>
<feature type="compositionally biased region" description="Low complexity" evidence="10">
    <location>
        <begin position="299"/>
        <end position="313"/>
    </location>
</feature>
<dbReference type="PROSITE" id="PS50157">
    <property type="entry name" value="ZINC_FINGER_C2H2_2"/>
    <property type="match status" value="5"/>
</dbReference>
<dbReference type="GO" id="GO:0000978">
    <property type="term" value="F:RNA polymerase II cis-regulatory region sequence-specific DNA binding"/>
    <property type="evidence" value="ECO:0007669"/>
    <property type="project" value="TreeGrafter"/>
</dbReference>
<feature type="region of interest" description="Disordered" evidence="10">
    <location>
        <begin position="1"/>
        <end position="23"/>
    </location>
</feature>
<keyword evidence="6" id="KW-0862">Zinc</keyword>
<feature type="domain" description="C2H2-type" evidence="11">
    <location>
        <begin position="549"/>
        <end position="576"/>
    </location>
</feature>
<dbReference type="Proteomes" id="UP000054350">
    <property type="component" value="Unassembled WGS sequence"/>
</dbReference>
<evidence type="ECO:0000256" key="5">
    <source>
        <dbReference type="ARBA" id="ARBA00022771"/>
    </source>
</evidence>
<reference evidence="12 13" key="1">
    <citation type="submission" date="2009-11" db="EMBL/GenBank/DDBJ databases">
        <title>Annotation of Allomyces macrogynus ATCC 38327.</title>
        <authorList>
            <consortium name="The Broad Institute Genome Sequencing Platform"/>
            <person name="Russ C."/>
            <person name="Cuomo C."/>
            <person name="Burger G."/>
            <person name="Gray M.W."/>
            <person name="Holland P.W.H."/>
            <person name="King N."/>
            <person name="Lang F.B.F."/>
            <person name="Roger A.J."/>
            <person name="Ruiz-Trillo I."/>
            <person name="Young S.K."/>
            <person name="Zeng Q."/>
            <person name="Gargeya S."/>
            <person name="Fitzgerald M."/>
            <person name="Haas B."/>
            <person name="Abouelleil A."/>
            <person name="Alvarado L."/>
            <person name="Arachchi H.M."/>
            <person name="Berlin A."/>
            <person name="Chapman S.B."/>
            <person name="Gearin G."/>
            <person name="Goldberg J."/>
            <person name="Griggs A."/>
            <person name="Gujja S."/>
            <person name="Hansen M."/>
            <person name="Heiman D."/>
            <person name="Howarth C."/>
            <person name="Larimer J."/>
            <person name="Lui A."/>
            <person name="MacDonald P.J.P."/>
            <person name="McCowen C."/>
            <person name="Montmayeur A."/>
            <person name="Murphy C."/>
            <person name="Neiman D."/>
            <person name="Pearson M."/>
            <person name="Priest M."/>
            <person name="Roberts A."/>
            <person name="Saif S."/>
            <person name="Shea T."/>
            <person name="Sisk P."/>
            <person name="Stolte C."/>
            <person name="Sykes S."/>
            <person name="Wortman J."/>
            <person name="Nusbaum C."/>
            <person name="Birren B."/>
        </authorList>
    </citation>
    <scope>NUCLEOTIDE SEQUENCE [LARGE SCALE GENOMIC DNA]</scope>
    <source>
        <strain evidence="12 13">ATCC 38327</strain>
    </source>
</reference>
<gene>
    <name evidence="12" type="ORF">AMAG_11867</name>
</gene>
<feature type="region of interest" description="Disordered" evidence="10">
    <location>
        <begin position="288"/>
        <end position="355"/>
    </location>
</feature>
<dbReference type="InterPro" id="IPR036236">
    <property type="entry name" value="Znf_C2H2_sf"/>
</dbReference>
<dbReference type="VEuPathDB" id="FungiDB:AMAG_11867"/>
<name>A0A0L0SY23_ALLM3</name>
<feature type="compositionally biased region" description="Pro residues" evidence="10">
    <location>
        <begin position="88"/>
        <end position="123"/>
    </location>
</feature>
<feature type="domain" description="C2H2-type" evidence="11">
    <location>
        <begin position="637"/>
        <end position="659"/>
    </location>
</feature>